<reference evidence="2" key="2">
    <citation type="submission" date="2015-03" db="UniProtKB">
        <authorList>
            <consortium name="EnsemblPlants"/>
        </authorList>
    </citation>
    <scope>IDENTIFICATION</scope>
</reference>
<organism evidence="2">
    <name type="scientific">Oryza barthii</name>
    <dbReference type="NCBI Taxonomy" id="65489"/>
    <lineage>
        <taxon>Eukaryota</taxon>
        <taxon>Viridiplantae</taxon>
        <taxon>Streptophyta</taxon>
        <taxon>Embryophyta</taxon>
        <taxon>Tracheophyta</taxon>
        <taxon>Spermatophyta</taxon>
        <taxon>Magnoliopsida</taxon>
        <taxon>Liliopsida</taxon>
        <taxon>Poales</taxon>
        <taxon>Poaceae</taxon>
        <taxon>BOP clade</taxon>
        <taxon>Oryzoideae</taxon>
        <taxon>Oryzeae</taxon>
        <taxon>Oryzinae</taxon>
        <taxon>Oryza</taxon>
    </lineage>
</organism>
<dbReference type="EnsemblPlants" id="OBART05G20750.1">
    <property type="protein sequence ID" value="OBART05G20750.1"/>
    <property type="gene ID" value="OBART05G20750"/>
</dbReference>
<accession>A0A0D3G944</accession>
<dbReference type="STRING" id="65489.A0A0D3G944"/>
<dbReference type="HOGENOM" id="CLU_1809161_0_0_1"/>
<reference evidence="2" key="1">
    <citation type="journal article" date="2009" name="Rice">
        <title>De Novo Next Generation Sequencing of Plant Genomes.</title>
        <authorList>
            <person name="Rounsley S."/>
            <person name="Marri P.R."/>
            <person name="Yu Y."/>
            <person name="He R."/>
            <person name="Sisneros N."/>
            <person name="Goicoechea J.L."/>
            <person name="Lee S.J."/>
            <person name="Angelova A."/>
            <person name="Kudrna D."/>
            <person name="Luo M."/>
            <person name="Affourtit J."/>
            <person name="Desany B."/>
            <person name="Knight J."/>
            <person name="Niazi F."/>
            <person name="Egholm M."/>
            <person name="Wing R.A."/>
        </authorList>
    </citation>
    <scope>NUCLEOTIDE SEQUENCE [LARGE SCALE GENOMIC DNA]</scope>
    <source>
        <strain evidence="2">cv. IRGC 105608</strain>
    </source>
</reference>
<evidence type="ECO:0000313" key="2">
    <source>
        <dbReference type="EnsemblPlants" id="OBART05G20750.1"/>
    </source>
</evidence>
<feature type="region of interest" description="Disordered" evidence="1">
    <location>
        <begin position="19"/>
        <end position="51"/>
    </location>
</feature>
<keyword evidence="3" id="KW-1185">Reference proteome</keyword>
<dbReference type="Proteomes" id="UP000026960">
    <property type="component" value="Chromosome 5"/>
</dbReference>
<dbReference type="Gramene" id="OBART05G20750.1">
    <property type="protein sequence ID" value="OBART05G20750.1"/>
    <property type="gene ID" value="OBART05G20750"/>
</dbReference>
<evidence type="ECO:0000313" key="3">
    <source>
        <dbReference type="Proteomes" id="UP000026960"/>
    </source>
</evidence>
<protein>
    <submittedName>
        <fullName evidence="2">Uncharacterized protein</fullName>
    </submittedName>
</protein>
<sequence length="143" mass="15388">MVAVERRIEDILNSVVRSSTTGFMTAGGDTPSNEPNREDNGNEPNPSNEIISRPQAVCAIWSIGPNYASPEALPLCHGPRASLDGQAGDRWSANGGGETHSAARARTCGRARPGHGRPARLLASRARYKWRPRRPLLTPKLPG</sequence>
<name>A0A0D3G944_9ORYZ</name>
<dbReference type="AlphaFoldDB" id="A0A0D3G944"/>
<dbReference type="PaxDb" id="65489-OBART05G20750.1"/>
<evidence type="ECO:0000256" key="1">
    <source>
        <dbReference type="SAM" id="MobiDB-lite"/>
    </source>
</evidence>
<proteinExistence type="predicted"/>